<dbReference type="EMBL" id="AP028217">
    <property type="protein sequence ID" value="BEI93654.1"/>
    <property type="molecule type" value="Genomic_DNA"/>
</dbReference>
<organism evidence="2 3">
    <name type="scientific">Cutaneotrichosporon cavernicola</name>
    <dbReference type="NCBI Taxonomy" id="279322"/>
    <lineage>
        <taxon>Eukaryota</taxon>
        <taxon>Fungi</taxon>
        <taxon>Dikarya</taxon>
        <taxon>Basidiomycota</taxon>
        <taxon>Agaricomycotina</taxon>
        <taxon>Tremellomycetes</taxon>
        <taxon>Trichosporonales</taxon>
        <taxon>Trichosporonaceae</taxon>
        <taxon>Cutaneotrichosporon</taxon>
    </lineage>
</organism>
<evidence type="ECO:0000313" key="2">
    <source>
        <dbReference type="EMBL" id="BEI93654.1"/>
    </source>
</evidence>
<feature type="compositionally biased region" description="Basic and acidic residues" evidence="1">
    <location>
        <begin position="109"/>
        <end position="118"/>
    </location>
</feature>
<gene>
    <name evidence="2" type="ORF">CcaverHIS019_0601130</name>
</gene>
<dbReference type="GeneID" id="85497524"/>
<dbReference type="Proteomes" id="UP001233271">
    <property type="component" value="Chromosome 6"/>
</dbReference>
<keyword evidence="3" id="KW-1185">Reference proteome</keyword>
<protein>
    <submittedName>
        <fullName evidence="2">Uncharacterized protein</fullName>
    </submittedName>
</protein>
<feature type="compositionally biased region" description="Basic and acidic residues" evidence="1">
    <location>
        <begin position="128"/>
        <end position="137"/>
    </location>
</feature>
<proteinExistence type="predicted"/>
<evidence type="ECO:0000313" key="3">
    <source>
        <dbReference type="Proteomes" id="UP001233271"/>
    </source>
</evidence>
<feature type="region of interest" description="Disordered" evidence="1">
    <location>
        <begin position="106"/>
        <end position="137"/>
    </location>
</feature>
<name>A0AA48L804_9TREE</name>
<feature type="region of interest" description="Disordered" evidence="1">
    <location>
        <begin position="26"/>
        <end position="61"/>
    </location>
</feature>
<dbReference type="AlphaFoldDB" id="A0AA48L804"/>
<dbReference type="KEGG" id="ccac:CcaHIS019_0601130"/>
<accession>A0AA48L804</accession>
<evidence type="ECO:0000256" key="1">
    <source>
        <dbReference type="SAM" id="MobiDB-lite"/>
    </source>
</evidence>
<feature type="compositionally biased region" description="Low complexity" evidence="1">
    <location>
        <begin position="42"/>
        <end position="61"/>
    </location>
</feature>
<reference evidence="2" key="1">
    <citation type="journal article" date="2023" name="BMC Genomics">
        <title>Chromosome-level genome assemblies of Cutaneotrichosporon spp. (Trichosporonales, Basidiomycota) reveal imbalanced evolution between nucleotide sequences and chromosome synteny.</title>
        <authorList>
            <person name="Kobayashi Y."/>
            <person name="Kayamori A."/>
            <person name="Aoki K."/>
            <person name="Shiwa Y."/>
            <person name="Matsutani M."/>
            <person name="Fujita N."/>
            <person name="Sugita T."/>
            <person name="Iwasaki W."/>
            <person name="Tanaka N."/>
            <person name="Takashima M."/>
        </authorList>
    </citation>
    <scope>NUCLEOTIDE SEQUENCE</scope>
    <source>
        <strain evidence="2">HIS019</strain>
    </source>
</reference>
<dbReference type="RefSeq" id="XP_060458919.1">
    <property type="nucleotide sequence ID" value="XM_060602535.1"/>
</dbReference>
<sequence length="137" mass="14873">MATPLPTPARRFRTAITTATMLKRWKRSAGVHTPPSLSTQHLSPYTTPLATPSPSSPASWHSALDTVLTKDVWLCRKPSPSTSSRPTSIRTSVVVDRCVDDGQILSIAAHREPADRSPRGSPHGSRRGSRDRDAVVV</sequence>